<evidence type="ECO:0000313" key="8">
    <source>
        <dbReference type="Proteomes" id="UP000005326"/>
    </source>
</evidence>
<proteinExistence type="predicted"/>
<dbReference type="AlphaFoldDB" id="B0MM26"/>
<dbReference type="NCBIfam" id="TIGR01195">
    <property type="entry name" value="oadG_fam"/>
    <property type="match status" value="1"/>
</dbReference>
<keyword evidence="5 6" id="KW-0472">Membrane</keyword>
<evidence type="ECO:0000313" key="7">
    <source>
        <dbReference type="EMBL" id="EDS01204.1"/>
    </source>
</evidence>
<evidence type="ECO:0000256" key="4">
    <source>
        <dbReference type="ARBA" id="ARBA00022989"/>
    </source>
</evidence>
<evidence type="ECO:0000256" key="5">
    <source>
        <dbReference type="ARBA" id="ARBA00023136"/>
    </source>
</evidence>
<keyword evidence="2" id="KW-1003">Cell membrane</keyword>
<reference evidence="7" key="2">
    <citation type="submission" date="2014-06" db="EMBL/GenBank/DDBJ databases">
        <title>Draft genome sequence of Eubacterium siraeum (DSM 15702).</title>
        <authorList>
            <person name="Sudarsanam P."/>
            <person name="Ley R."/>
            <person name="Guruge J."/>
            <person name="Turnbaugh P.J."/>
            <person name="Mahowald M."/>
            <person name="Liep D."/>
            <person name="Gordon J."/>
        </authorList>
    </citation>
    <scope>NUCLEOTIDE SEQUENCE</scope>
    <source>
        <strain evidence="7">DSM 15702</strain>
    </source>
</reference>
<name>B0MM26_9FIRM</name>
<dbReference type="Proteomes" id="UP000005326">
    <property type="component" value="Unassembled WGS sequence"/>
</dbReference>
<protein>
    <submittedName>
        <fullName evidence="7">Sodium pump decarboxylase, gamma subunit</fullName>
    </submittedName>
</protein>
<organism evidence="7 8">
    <name type="scientific">[Eubacterium] siraeum DSM 15702</name>
    <dbReference type="NCBI Taxonomy" id="428128"/>
    <lineage>
        <taxon>Bacteria</taxon>
        <taxon>Bacillati</taxon>
        <taxon>Bacillota</taxon>
        <taxon>Clostridia</taxon>
        <taxon>Eubacteriales</taxon>
        <taxon>Oscillospiraceae</taxon>
        <taxon>Oscillospiraceae incertae sedis</taxon>
    </lineage>
</organism>
<keyword evidence="4 6" id="KW-1133">Transmembrane helix</keyword>
<dbReference type="GO" id="GO:0036376">
    <property type="term" value="P:sodium ion export across plasma membrane"/>
    <property type="evidence" value="ECO:0007669"/>
    <property type="project" value="InterPro"/>
</dbReference>
<dbReference type="GO" id="GO:0015081">
    <property type="term" value="F:sodium ion transmembrane transporter activity"/>
    <property type="evidence" value="ECO:0007669"/>
    <property type="project" value="InterPro"/>
</dbReference>
<keyword evidence="3 6" id="KW-0812">Transmembrane</keyword>
<accession>B0MM26</accession>
<keyword evidence="8" id="KW-1185">Reference proteome</keyword>
<comment type="caution">
    <text evidence="7">The sequence shown here is derived from an EMBL/GenBank/DDBJ whole genome shotgun (WGS) entry which is preliminary data.</text>
</comment>
<dbReference type="GO" id="GO:0005886">
    <property type="term" value="C:plasma membrane"/>
    <property type="evidence" value="ECO:0007669"/>
    <property type="project" value="UniProtKB-SubCell"/>
</dbReference>
<reference evidence="7" key="1">
    <citation type="submission" date="2007-10" db="EMBL/GenBank/DDBJ databases">
        <authorList>
            <person name="Fulton L."/>
            <person name="Clifton S."/>
            <person name="Fulton B."/>
            <person name="Xu J."/>
            <person name="Minx P."/>
            <person name="Pepin K.H."/>
            <person name="Johnson M."/>
            <person name="Thiruvilangam P."/>
            <person name="Bhonagiri V."/>
            <person name="Nash W.E."/>
            <person name="Mardis E.R."/>
            <person name="Wilson R.K."/>
        </authorList>
    </citation>
    <scope>NUCLEOTIDE SEQUENCE [LARGE SCALE GENOMIC DNA]</scope>
    <source>
        <strain evidence="7">DSM 15702</strain>
    </source>
</reference>
<dbReference type="Pfam" id="PF04277">
    <property type="entry name" value="OAD_gamma"/>
    <property type="match status" value="1"/>
</dbReference>
<evidence type="ECO:0000256" key="3">
    <source>
        <dbReference type="ARBA" id="ARBA00022692"/>
    </source>
</evidence>
<evidence type="ECO:0000256" key="6">
    <source>
        <dbReference type="SAM" id="Phobius"/>
    </source>
</evidence>
<gene>
    <name evidence="7" type="ORF">EUBSIR_00875</name>
</gene>
<dbReference type="EMBL" id="ABCA03000040">
    <property type="protein sequence ID" value="EDS01204.1"/>
    <property type="molecule type" value="Genomic_DNA"/>
</dbReference>
<comment type="subcellular location">
    <subcellularLocation>
        <location evidence="1">Cell membrane</location>
    </subcellularLocation>
</comment>
<evidence type="ECO:0000256" key="1">
    <source>
        <dbReference type="ARBA" id="ARBA00004236"/>
    </source>
</evidence>
<dbReference type="InterPro" id="IPR005899">
    <property type="entry name" value="Na_pump_deCOase"/>
</dbReference>
<feature type="transmembrane region" description="Helical" evidence="6">
    <location>
        <begin position="42"/>
        <end position="70"/>
    </location>
</feature>
<evidence type="ECO:0000256" key="2">
    <source>
        <dbReference type="ARBA" id="ARBA00022475"/>
    </source>
</evidence>
<sequence length="156" mass="17038">MLKKRHCIARTIKNGELCMTDNLLRTMAIITEKTAAENISGMWATVITGMVVVFLILGLLIGLLYIISFFCNLGNKKKKDAKPDQTVAQPAPAPAPVELIEEDENDDEVIAVISAAIAAYTAGDGKTYAIKRIKRAEKQPRSSWGNAGVNENTRSF</sequence>